<dbReference type="KEGG" id="mbur:EQU24_00200"/>
<evidence type="ECO:0000313" key="3">
    <source>
        <dbReference type="Proteomes" id="UP000305881"/>
    </source>
</evidence>
<dbReference type="InterPro" id="IPR003615">
    <property type="entry name" value="HNH_nuc"/>
</dbReference>
<dbReference type="Pfam" id="PF13395">
    <property type="entry name" value="HNH_4"/>
    <property type="match status" value="1"/>
</dbReference>
<dbReference type="EMBL" id="CP035467">
    <property type="protein sequence ID" value="QCW80850.1"/>
    <property type="molecule type" value="Genomic_DNA"/>
</dbReference>
<proteinExistence type="predicted"/>
<evidence type="ECO:0000259" key="1">
    <source>
        <dbReference type="Pfam" id="PF13395"/>
    </source>
</evidence>
<protein>
    <recommendedName>
        <fullName evidence="1">HNH nuclease domain-containing protein</fullName>
    </recommendedName>
</protein>
<evidence type="ECO:0000313" key="2">
    <source>
        <dbReference type="EMBL" id="QCW80850.1"/>
    </source>
</evidence>
<dbReference type="Gene3D" id="1.10.30.50">
    <property type="match status" value="1"/>
</dbReference>
<gene>
    <name evidence="2" type="ORF">EQU24_00200</name>
</gene>
<dbReference type="AlphaFoldDB" id="A0A4P9UK30"/>
<dbReference type="Proteomes" id="UP000305881">
    <property type="component" value="Chromosome"/>
</dbReference>
<accession>A0A4P9UK30</accession>
<keyword evidence="3" id="KW-1185">Reference proteome</keyword>
<feature type="domain" description="HNH nuclease" evidence="1">
    <location>
        <begin position="21"/>
        <end position="66"/>
    </location>
</feature>
<organism evidence="2 3">
    <name type="scientific">Methylotuvimicrobium buryatense</name>
    <name type="common">Methylomicrobium buryatense</name>
    <dbReference type="NCBI Taxonomy" id="95641"/>
    <lineage>
        <taxon>Bacteria</taxon>
        <taxon>Pseudomonadati</taxon>
        <taxon>Pseudomonadota</taxon>
        <taxon>Gammaproteobacteria</taxon>
        <taxon>Methylococcales</taxon>
        <taxon>Methylococcaceae</taxon>
        <taxon>Methylotuvimicrobium</taxon>
    </lineage>
</organism>
<reference evidence="3" key="1">
    <citation type="journal article" date="2019" name="J. Bacteriol.">
        <title>A Mutagenic Screen Identifies a TonB-Dependent Receptor Required for the Lanthanide Metal Switch in the Type I Methanotroph 'Methylotuvimicrobium buryatense' 5GB1C.</title>
        <authorList>
            <person name="Groom J.D."/>
            <person name="Ford S.M."/>
            <person name="Pesesky M.W."/>
            <person name="Lidstrom M.E."/>
        </authorList>
    </citation>
    <scope>NUCLEOTIDE SEQUENCE [LARGE SCALE GENOMIC DNA]</scope>
    <source>
        <strain evidence="3">5GB1C</strain>
    </source>
</reference>
<dbReference type="OrthoDB" id="9802901at2"/>
<sequence>MTVTRDRWPLGSILAREKRRCFYTGRKITTQNCYLDHVIPQVGFGNNSYKNIVAPCYDANSMKNDKPADEFIRLL</sequence>
<name>A0A4P9UK30_METBY</name>